<dbReference type="NCBIfam" id="TIGR00434">
    <property type="entry name" value="cysH"/>
    <property type="match status" value="1"/>
</dbReference>
<evidence type="ECO:0000313" key="16">
    <source>
        <dbReference type="EMBL" id="VEP13544.1"/>
    </source>
</evidence>
<dbReference type="Pfam" id="PF01507">
    <property type="entry name" value="PAPS_reduct"/>
    <property type="match status" value="1"/>
</dbReference>
<dbReference type="AlphaFoldDB" id="A0A563VQ67"/>
<feature type="active site" description="Nucleophile; cysteine thiosulfonate intermediate" evidence="14">
    <location>
        <position position="235"/>
    </location>
</feature>
<evidence type="ECO:0000256" key="4">
    <source>
        <dbReference type="ARBA" id="ARBA00023002"/>
    </source>
</evidence>
<dbReference type="Proteomes" id="UP000320055">
    <property type="component" value="Unassembled WGS sequence"/>
</dbReference>
<dbReference type="HAMAP" id="MF_00063">
    <property type="entry name" value="CysH"/>
    <property type="match status" value="1"/>
</dbReference>
<evidence type="ECO:0000256" key="5">
    <source>
        <dbReference type="ARBA" id="ARBA00023004"/>
    </source>
</evidence>
<name>A0A563VQ67_9CYAN</name>
<keyword evidence="2 14" id="KW-0963">Cytoplasm</keyword>
<evidence type="ECO:0000256" key="3">
    <source>
        <dbReference type="ARBA" id="ARBA00022723"/>
    </source>
</evidence>
<organism evidence="16 17">
    <name type="scientific">Hyella patelloides LEGE 07179</name>
    <dbReference type="NCBI Taxonomy" id="945734"/>
    <lineage>
        <taxon>Bacteria</taxon>
        <taxon>Bacillati</taxon>
        <taxon>Cyanobacteriota</taxon>
        <taxon>Cyanophyceae</taxon>
        <taxon>Pleurocapsales</taxon>
        <taxon>Hyellaceae</taxon>
        <taxon>Hyella</taxon>
    </lineage>
</organism>
<evidence type="ECO:0000256" key="11">
    <source>
        <dbReference type="ARBA" id="ARBA00030894"/>
    </source>
</evidence>
<dbReference type="InterPro" id="IPR014729">
    <property type="entry name" value="Rossmann-like_a/b/a_fold"/>
</dbReference>
<evidence type="ECO:0000313" key="17">
    <source>
        <dbReference type="Proteomes" id="UP000320055"/>
    </source>
</evidence>
<evidence type="ECO:0000259" key="15">
    <source>
        <dbReference type="Pfam" id="PF01507"/>
    </source>
</evidence>
<dbReference type="PANTHER" id="PTHR46482:SF9">
    <property type="entry name" value="5'-ADENYLYLSULFATE REDUCTASE 1, CHLOROPLASTIC"/>
    <property type="match status" value="1"/>
</dbReference>
<dbReference type="PIRSF" id="PIRSF000857">
    <property type="entry name" value="PAPS_reductase"/>
    <property type="match status" value="1"/>
</dbReference>
<dbReference type="GO" id="GO:0005737">
    <property type="term" value="C:cytoplasm"/>
    <property type="evidence" value="ECO:0007669"/>
    <property type="project" value="UniProtKB-SubCell"/>
</dbReference>
<accession>A0A563VQ67</accession>
<comment type="similarity">
    <text evidence="1 14">Belongs to the PAPS reductase family. CysH subfamily.</text>
</comment>
<reference evidence="16 17" key="1">
    <citation type="submission" date="2019-01" db="EMBL/GenBank/DDBJ databases">
        <authorList>
            <person name="Brito A."/>
        </authorList>
    </citation>
    <scope>NUCLEOTIDE SEQUENCE [LARGE SCALE GENOMIC DNA]</scope>
    <source>
        <strain evidence="16">1</strain>
    </source>
</reference>
<dbReference type="OrthoDB" id="9772604at2"/>
<evidence type="ECO:0000256" key="10">
    <source>
        <dbReference type="ARBA" id="ARBA00029514"/>
    </source>
</evidence>
<evidence type="ECO:0000256" key="12">
    <source>
        <dbReference type="ARBA" id="ARBA00032041"/>
    </source>
</evidence>
<keyword evidence="6 14" id="KW-0411">Iron-sulfur</keyword>
<comment type="pathway">
    <text evidence="8 14">Sulfur metabolism; hydrogen sulfide biosynthesis; sulfite from sulfate.</text>
</comment>
<evidence type="ECO:0000256" key="13">
    <source>
        <dbReference type="ARBA" id="ARBA00048441"/>
    </source>
</evidence>
<dbReference type="EC" id="1.8.4.10" evidence="9 14"/>
<feature type="binding site" evidence="14">
    <location>
        <position position="119"/>
    </location>
    <ligand>
        <name>[4Fe-4S] cluster</name>
        <dbReference type="ChEBI" id="CHEBI:49883"/>
    </ligand>
</feature>
<dbReference type="GO" id="GO:0019379">
    <property type="term" value="P:sulfate assimilation, phosphoadenylyl sulfate reduction by phosphoadenylyl-sulfate reductase (thioredoxin)"/>
    <property type="evidence" value="ECO:0007669"/>
    <property type="project" value="UniProtKB-UniRule"/>
</dbReference>
<evidence type="ECO:0000256" key="7">
    <source>
        <dbReference type="ARBA" id="ARBA00024298"/>
    </source>
</evidence>
<dbReference type="GO" id="GO:0070814">
    <property type="term" value="P:hydrogen sulfide biosynthetic process"/>
    <property type="evidence" value="ECO:0007669"/>
    <property type="project" value="UniProtKB-UniRule"/>
</dbReference>
<evidence type="ECO:0000256" key="2">
    <source>
        <dbReference type="ARBA" id="ARBA00022490"/>
    </source>
</evidence>
<dbReference type="PANTHER" id="PTHR46482">
    <property type="entry name" value="5'-ADENYLYLSULFATE REDUCTASE 3, CHLOROPLASTIC"/>
    <property type="match status" value="1"/>
</dbReference>
<dbReference type="SUPFAM" id="SSF52402">
    <property type="entry name" value="Adenine nucleotide alpha hydrolases-like"/>
    <property type="match status" value="1"/>
</dbReference>
<feature type="binding site" evidence="14">
    <location>
        <position position="207"/>
    </location>
    <ligand>
        <name>[4Fe-4S] cluster</name>
        <dbReference type="ChEBI" id="CHEBI:49883"/>
    </ligand>
</feature>
<dbReference type="InterPro" id="IPR011798">
    <property type="entry name" value="APS_reductase"/>
</dbReference>
<keyword evidence="5 14" id="KW-0408">Iron</keyword>
<evidence type="ECO:0000256" key="6">
    <source>
        <dbReference type="ARBA" id="ARBA00023014"/>
    </source>
</evidence>
<feature type="domain" description="Phosphoadenosine phosphosulphate reductase" evidence="15">
    <location>
        <begin position="35"/>
        <end position="213"/>
    </location>
</feature>
<comment type="subcellular location">
    <subcellularLocation>
        <location evidence="14">Cytoplasm</location>
    </subcellularLocation>
</comment>
<comment type="function">
    <text evidence="7 14">Catalyzes the formation of sulfite from adenosine 5'-phosphosulfate (APS) using thioredoxin as an electron donor.</text>
</comment>
<dbReference type="GO" id="GO:0004604">
    <property type="term" value="F:phosphoadenylyl-sulfate reductase (thioredoxin) activity"/>
    <property type="evidence" value="ECO:0007669"/>
    <property type="project" value="UniProtKB-UniRule"/>
</dbReference>
<keyword evidence="3 14" id="KW-0479">Metal-binding</keyword>
<evidence type="ECO:0000256" key="9">
    <source>
        <dbReference type="ARBA" id="ARBA00024386"/>
    </source>
</evidence>
<dbReference type="EMBL" id="CAACVJ010000116">
    <property type="protein sequence ID" value="VEP13544.1"/>
    <property type="molecule type" value="Genomic_DNA"/>
</dbReference>
<evidence type="ECO:0000256" key="1">
    <source>
        <dbReference type="ARBA" id="ARBA00009732"/>
    </source>
</evidence>
<keyword evidence="4 14" id="KW-0560">Oxidoreductase</keyword>
<dbReference type="GO" id="GO:0046872">
    <property type="term" value="F:metal ion binding"/>
    <property type="evidence" value="ECO:0007669"/>
    <property type="project" value="UniProtKB-KW"/>
</dbReference>
<comment type="cofactor">
    <cofactor evidence="14">
        <name>[4Fe-4S] cluster</name>
        <dbReference type="ChEBI" id="CHEBI:49883"/>
    </cofactor>
    <text evidence="14">Binds 1 [4Fe-4S] cluster per subunit.</text>
</comment>
<sequence length="246" mass="28477">MILSVPETKIDSIQAEYAHKSPQQILRYALSQFDNIAISFSGAEDVVLIDMAAKITKNVKVFSLDTGRLHPETYQFLNRVREHYNLDLEILFPDAQQVQKLVQEKGLFSFYQDGHKECCGIRKVMPLRRKLVTLDAWITGQRRDQSPDTRAEIPVIQNDVAFSTQERNLVKFNPLANWSSEKVWKYIRYHDVPYNQLHEQGFISIGCQPCTKPVLPNQHEREGRWWWENSGSKECGLHTTSVSSIK</sequence>
<feature type="binding site" evidence="14">
    <location>
        <position position="118"/>
    </location>
    <ligand>
        <name>[4Fe-4S] cluster</name>
        <dbReference type="ChEBI" id="CHEBI:49883"/>
    </ligand>
</feature>
<protein>
    <recommendedName>
        <fullName evidence="10 14">Adenosine 5'-phosphosulfate reductase</fullName>
        <shortName evidence="14">APS reductase</shortName>
        <ecNumber evidence="9 14">1.8.4.10</ecNumber>
    </recommendedName>
    <alternativeName>
        <fullName evidence="12 14">5'-adenylylsulfate reductase</fullName>
    </alternativeName>
    <alternativeName>
        <fullName evidence="11 14">Thioredoxin-dependent 5'-adenylylsulfate reductase</fullName>
    </alternativeName>
</protein>
<dbReference type="RefSeq" id="WP_144871744.1">
    <property type="nucleotide sequence ID" value="NZ_LR213952.1"/>
</dbReference>
<comment type="catalytic activity">
    <reaction evidence="13 14">
        <text>[thioredoxin]-disulfide + sulfite + AMP + 2 H(+) = adenosine 5'-phosphosulfate + [thioredoxin]-dithiol</text>
        <dbReference type="Rhea" id="RHEA:21976"/>
        <dbReference type="Rhea" id="RHEA-COMP:10698"/>
        <dbReference type="Rhea" id="RHEA-COMP:10700"/>
        <dbReference type="ChEBI" id="CHEBI:15378"/>
        <dbReference type="ChEBI" id="CHEBI:17359"/>
        <dbReference type="ChEBI" id="CHEBI:29950"/>
        <dbReference type="ChEBI" id="CHEBI:50058"/>
        <dbReference type="ChEBI" id="CHEBI:58243"/>
        <dbReference type="ChEBI" id="CHEBI:456215"/>
        <dbReference type="EC" id="1.8.4.10"/>
    </reaction>
</comment>
<gene>
    <name evidence="14 16" type="primary">cysH</name>
    <name evidence="16" type="ORF">H1P_2020005</name>
</gene>
<dbReference type="NCBIfam" id="TIGR02055">
    <property type="entry name" value="APS_reductase"/>
    <property type="match status" value="1"/>
</dbReference>
<proteinExistence type="inferred from homology"/>
<keyword evidence="17" id="KW-1185">Reference proteome</keyword>
<evidence type="ECO:0000256" key="8">
    <source>
        <dbReference type="ARBA" id="ARBA00024327"/>
    </source>
</evidence>
<dbReference type="InterPro" id="IPR004511">
    <property type="entry name" value="PAPS/APS_Rdtase"/>
</dbReference>
<dbReference type="InterPro" id="IPR002500">
    <property type="entry name" value="PAPS_reduct_dom"/>
</dbReference>
<dbReference type="NCBIfam" id="NF002537">
    <property type="entry name" value="PRK02090.1"/>
    <property type="match status" value="1"/>
</dbReference>
<dbReference type="GO" id="GO:0043866">
    <property type="term" value="F:adenylyl-sulfate reductase (thioredoxin) activity"/>
    <property type="evidence" value="ECO:0007669"/>
    <property type="project" value="UniProtKB-EC"/>
</dbReference>
<dbReference type="GO" id="GO:0019344">
    <property type="term" value="P:cysteine biosynthetic process"/>
    <property type="evidence" value="ECO:0007669"/>
    <property type="project" value="InterPro"/>
</dbReference>
<evidence type="ECO:0000256" key="14">
    <source>
        <dbReference type="HAMAP-Rule" id="MF_00063"/>
    </source>
</evidence>
<dbReference type="GO" id="GO:0051539">
    <property type="term" value="F:4 iron, 4 sulfur cluster binding"/>
    <property type="evidence" value="ECO:0007669"/>
    <property type="project" value="UniProtKB-UniRule"/>
</dbReference>
<feature type="binding site" evidence="14">
    <location>
        <position position="210"/>
    </location>
    <ligand>
        <name>[4Fe-4S] cluster</name>
        <dbReference type="ChEBI" id="CHEBI:49883"/>
    </ligand>
</feature>
<dbReference type="Gene3D" id="3.40.50.620">
    <property type="entry name" value="HUPs"/>
    <property type="match status" value="1"/>
</dbReference>
<dbReference type="CDD" id="cd23945">
    <property type="entry name" value="PAPS_reductase"/>
    <property type="match status" value="1"/>
</dbReference>